<keyword evidence="3" id="KW-1185">Reference proteome</keyword>
<accession>A0A101MQL4</accession>
<evidence type="ECO:0000313" key="2">
    <source>
        <dbReference type="EMBL" id="KUM64922.1"/>
    </source>
</evidence>
<reference evidence="2 3" key="1">
    <citation type="submission" date="2015-10" db="EMBL/GenBank/DDBJ databases">
        <title>Genome sequencing of Penicillium freii.</title>
        <authorList>
            <person name="Nguyen H.D."/>
            <person name="Visagie C.M."/>
            <person name="Seifert K.A."/>
        </authorList>
    </citation>
    <scope>NUCLEOTIDE SEQUENCE [LARGE SCALE GENOMIC DNA]</scope>
    <source>
        <strain evidence="2 3">DAOM 242723</strain>
    </source>
</reference>
<protein>
    <submittedName>
        <fullName evidence="2">Uncharacterized protein</fullName>
    </submittedName>
</protein>
<comment type="caution">
    <text evidence="2">The sequence shown here is derived from an EMBL/GenBank/DDBJ whole genome shotgun (WGS) entry which is preliminary data.</text>
</comment>
<dbReference type="AlphaFoldDB" id="A0A101MQL4"/>
<organism evidence="2 3">
    <name type="scientific">Penicillium freii</name>
    <dbReference type="NCBI Taxonomy" id="48697"/>
    <lineage>
        <taxon>Eukaryota</taxon>
        <taxon>Fungi</taxon>
        <taxon>Dikarya</taxon>
        <taxon>Ascomycota</taxon>
        <taxon>Pezizomycotina</taxon>
        <taxon>Eurotiomycetes</taxon>
        <taxon>Eurotiomycetidae</taxon>
        <taxon>Eurotiales</taxon>
        <taxon>Aspergillaceae</taxon>
        <taxon>Penicillium</taxon>
    </lineage>
</organism>
<dbReference type="Proteomes" id="UP000055045">
    <property type="component" value="Unassembled WGS sequence"/>
</dbReference>
<proteinExistence type="predicted"/>
<sequence length="122" mass="14388">MDSADEETKQTYREMETRLQEENKKTNAETDEVKAKMEKLKNNDKGQEDWEKMLDEAIDKGKKDPIERWDKLNKFGKDKIRKLKEKYRKPAVMVYTGGLRAVSGFISKAVDWLQTAWNTLEQ</sequence>
<dbReference type="EMBL" id="LLXE01000037">
    <property type="protein sequence ID" value="KUM64922.1"/>
    <property type="molecule type" value="Genomic_DNA"/>
</dbReference>
<gene>
    <name evidence="2" type="ORF">ACN42_g2166</name>
</gene>
<feature type="region of interest" description="Disordered" evidence="1">
    <location>
        <begin position="1"/>
        <end position="32"/>
    </location>
</feature>
<name>A0A101MQL4_PENFR</name>
<evidence type="ECO:0000256" key="1">
    <source>
        <dbReference type="SAM" id="MobiDB-lite"/>
    </source>
</evidence>
<evidence type="ECO:0000313" key="3">
    <source>
        <dbReference type="Proteomes" id="UP000055045"/>
    </source>
</evidence>